<keyword evidence="3" id="KW-1185">Reference proteome</keyword>
<name>A0A9J6DC96_RHIMP</name>
<dbReference type="Proteomes" id="UP000821866">
    <property type="component" value="Chromosome 8"/>
</dbReference>
<evidence type="ECO:0000256" key="1">
    <source>
        <dbReference type="SAM" id="SignalP"/>
    </source>
</evidence>
<sequence length="264" mass="30212">MTGLFVLDAVVLAISPDTAVVACRDTQTPGHRAASWTFLHLDWEIRILSQVRLHGNIRELCLVAYVYPVVAPCHPCVVGQLLNTRETNRHNAQRSASKKTAEDKEGCCTASDIPIITRNKHHARLNSCRLATKPSGNSDAHRLPCTVQPPLKPRTPYHQAVRKLSQARRRSRSPRPQTRELTAVTVTWRLKGRTQHHLDRKRRWRKLVAAIETRRQRQCPQTNKWATTFDRLRKWLRPSPVVRQRRPRFSAYSTGIATTGQPKL</sequence>
<dbReference type="EMBL" id="JABSTU010000010">
    <property type="protein sequence ID" value="KAH8019703.1"/>
    <property type="molecule type" value="Genomic_DNA"/>
</dbReference>
<evidence type="ECO:0000313" key="3">
    <source>
        <dbReference type="Proteomes" id="UP000821866"/>
    </source>
</evidence>
<evidence type="ECO:0000313" key="2">
    <source>
        <dbReference type="EMBL" id="KAH8019703.1"/>
    </source>
</evidence>
<reference evidence="2" key="2">
    <citation type="submission" date="2021-09" db="EMBL/GenBank/DDBJ databases">
        <authorList>
            <person name="Jia N."/>
            <person name="Wang J."/>
            <person name="Shi W."/>
            <person name="Du L."/>
            <person name="Sun Y."/>
            <person name="Zhan W."/>
            <person name="Jiang J."/>
            <person name="Wang Q."/>
            <person name="Zhang B."/>
            <person name="Ji P."/>
            <person name="Sakyi L.B."/>
            <person name="Cui X."/>
            <person name="Yuan T."/>
            <person name="Jiang B."/>
            <person name="Yang W."/>
            <person name="Lam T.T.-Y."/>
            <person name="Chang Q."/>
            <person name="Ding S."/>
            <person name="Wang X."/>
            <person name="Zhu J."/>
            <person name="Ruan X."/>
            <person name="Zhao L."/>
            <person name="Wei J."/>
            <person name="Que T."/>
            <person name="Du C."/>
            <person name="Cheng J."/>
            <person name="Dai P."/>
            <person name="Han X."/>
            <person name="Huang E."/>
            <person name="Gao Y."/>
            <person name="Liu J."/>
            <person name="Shao H."/>
            <person name="Ye R."/>
            <person name="Li L."/>
            <person name="Wei W."/>
            <person name="Wang X."/>
            <person name="Wang C."/>
            <person name="Huo Q."/>
            <person name="Li W."/>
            <person name="Guo W."/>
            <person name="Chen H."/>
            <person name="Chen S."/>
            <person name="Zhou L."/>
            <person name="Zhou L."/>
            <person name="Ni X."/>
            <person name="Tian J."/>
            <person name="Zhou Y."/>
            <person name="Sheng Y."/>
            <person name="Liu T."/>
            <person name="Pan Y."/>
            <person name="Xia L."/>
            <person name="Li J."/>
            <person name="Zhao F."/>
            <person name="Cao W."/>
        </authorList>
    </citation>
    <scope>NUCLEOTIDE SEQUENCE</scope>
    <source>
        <strain evidence="2">Rmic-2018</strain>
        <tissue evidence="2">Larvae</tissue>
    </source>
</reference>
<feature type="chain" id="PRO_5039904628" description="Secreted protein" evidence="1">
    <location>
        <begin position="23"/>
        <end position="264"/>
    </location>
</feature>
<comment type="caution">
    <text evidence="2">The sequence shown here is derived from an EMBL/GenBank/DDBJ whole genome shotgun (WGS) entry which is preliminary data.</text>
</comment>
<accession>A0A9J6DC96</accession>
<reference evidence="2" key="1">
    <citation type="journal article" date="2020" name="Cell">
        <title>Large-Scale Comparative Analyses of Tick Genomes Elucidate Their Genetic Diversity and Vector Capacities.</title>
        <authorList>
            <consortium name="Tick Genome and Microbiome Consortium (TIGMIC)"/>
            <person name="Jia N."/>
            <person name="Wang J."/>
            <person name="Shi W."/>
            <person name="Du L."/>
            <person name="Sun Y."/>
            <person name="Zhan W."/>
            <person name="Jiang J.F."/>
            <person name="Wang Q."/>
            <person name="Zhang B."/>
            <person name="Ji P."/>
            <person name="Bell-Sakyi L."/>
            <person name="Cui X.M."/>
            <person name="Yuan T.T."/>
            <person name="Jiang B.G."/>
            <person name="Yang W.F."/>
            <person name="Lam T.T."/>
            <person name="Chang Q.C."/>
            <person name="Ding S.J."/>
            <person name="Wang X.J."/>
            <person name="Zhu J.G."/>
            <person name="Ruan X.D."/>
            <person name="Zhao L."/>
            <person name="Wei J.T."/>
            <person name="Ye R.Z."/>
            <person name="Que T.C."/>
            <person name="Du C.H."/>
            <person name="Zhou Y.H."/>
            <person name="Cheng J.X."/>
            <person name="Dai P.F."/>
            <person name="Guo W.B."/>
            <person name="Han X.H."/>
            <person name="Huang E.J."/>
            <person name="Li L.F."/>
            <person name="Wei W."/>
            <person name="Gao Y.C."/>
            <person name="Liu J.Z."/>
            <person name="Shao H.Z."/>
            <person name="Wang X."/>
            <person name="Wang C.C."/>
            <person name="Yang T.C."/>
            <person name="Huo Q.B."/>
            <person name="Li W."/>
            <person name="Chen H.Y."/>
            <person name="Chen S.E."/>
            <person name="Zhou L.G."/>
            <person name="Ni X.B."/>
            <person name="Tian J.H."/>
            <person name="Sheng Y."/>
            <person name="Liu T."/>
            <person name="Pan Y.S."/>
            <person name="Xia L.Y."/>
            <person name="Li J."/>
            <person name="Zhao F."/>
            <person name="Cao W.C."/>
        </authorList>
    </citation>
    <scope>NUCLEOTIDE SEQUENCE</scope>
    <source>
        <strain evidence="2">Rmic-2018</strain>
    </source>
</reference>
<protein>
    <recommendedName>
        <fullName evidence="4">Secreted protein</fullName>
    </recommendedName>
</protein>
<proteinExistence type="predicted"/>
<feature type="signal peptide" evidence="1">
    <location>
        <begin position="1"/>
        <end position="22"/>
    </location>
</feature>
<dbReference type="AlphaFoldDB" id="A0A9J6DC96"/>
<organism evidence="2 3">
    <name type="scientific">Rhipicephalus microplus</name>
    <name type="common">Cattle tick</name>
    <name type="synonym">Boophilus microplus</name>
    <dbReference type="NCBI Taxonomy" id="6941"/>
    <lineage>
        <taxon>Eukaryota</taxon>
        <taxon>Metazoa</taxon>
        <taxon>Ecdysozoa</taxon>
        <taxon>Arthropoda</taxon>
        <taxon>Chelicerata</taxon>
        <taxon>Arachnida</taxon>
        <taxon>Acari</taxon>
        <taxon>Parasitiformes</taxon>
        <taxon>Ixodida</taxon>
        <taxon>Ixodoidea</taxon>
        <taxon>Ixodidae</taxon>
        <taxon>Rhipicephalinae</taxon>
        <taxon>Rhipicephalus</taxon>
        <taxon>Boophilus</taxon>
    </lineage>
</organism>
<keyword evidence="1" id="KW-0732">Signal</keyword>
<evidence type="ECO:0008006" key="4">
    <source>
        <dbReference type="Google" id="ProtNLM"/>
    </source>
</evidence>
<gene>
    <name evidence="2" type="ORF">HPB51_021025</name>
</gene>